<sequence length="82" mass="9034">MNRAERRKLGRKTSRLHTRHYAPGTLATLILNAPVCPDCNSTPGVWHDDAGRVLTAGDQLVVGIEHAPTCPTWQQITTHRPA</sequence>
<dbReference type="Proteomes" id="UP001500689">
    <property type="component" value="Unassembled WGS sequence"/>
</dbReference>
<evidence type="ECO:0000313" key="1">
    <source>
        <dbReference type="EMBL" id="GAA3565851.1"/>
    </source>
</evidence>
<organism evidence="1 2">
    <name type="scientific">Amycolatopsis ultiminotia</name>
    <dbReference type="NCBI Taxonomy" id="543629"/>
    <lineage>
        <taxon>Bacteria</taxon>
        <taxon>Bacillati</taxon>
        <taxon>Actinomycetota</taxon>
        <taxon>Actinomycetes</taxon>
        <taxon>Pseudonocardiales</taxon>
        <taxon>Pseudonocardiaceae</taxon>
        <taxon>Amycolatopsis</taxon>
    </lineage>
</organism>
<dbReference type="RefSeq" id="WP_344865250.1">
    <property type="nucleotide sequence ID" value="NZ_BAAAZN010000013.1"/>
</dbReference>
<dbReference type="EMBL" id="BAAAZN010000013">
    <property type="protein sequence ID" value="GAA3565851.1"/>
    <property type="molecule type" value="Genomic_DNA"/>
</dbReference>
<gene>
    <name evidence="1" type="ORF">GCM10022222_57070</name>
</gene>
<accession>A0ABP6XGI9</accession>
<reference evidence="2" key="1">
    <citation type="journal article" date="2019" name="Int. J. Syst. Evol. Microbiol.">
        <title>The Global Catalogue of Microorganisms (GCM) 10K type strain sequencing project: providing services to taxonomists for standard genome sequencing and annotation.</title>
        <authorList>
            <consortium name="The Broad Institute Genomics Platform"/>
            <consortium name="The Broad Institute Genome Sequencing Center for Infectious Disease"/>
            <person name="Wu L."/>
            <person name="Ma J."/>
        </authorList>
    </citation>
    <scope>NUCLEOTIDE SEQUENCE [LARGE SCALE GENOMIC DNA]</scope>
    <source>
        <strain evidence="2">JCM 16898</strain>
    </source>
</reference>
<name>A0ABP6XGI9_9PSEU</name>
<proteinExistence type="predicted"/>
<evidence type="ECO:0000313" key="2">
    <source>
        <dbReference type="Proteomes" id="UP001500689"/>
    </source>
</evidence>
<protein>
    <submittedName>
        <fullName evidence="1">Uncharacterized protein</fullName>
    </submittedName>
</protein>
<keyword evidence="2" id="KW-1185">Reference proteome</keyword>
<comment type="caution">
    <text evidence="1">The sequence shown here is derived from an EMBL/GenBank/DDBJ whole genome shotgun (WGS) entry which is preliminary data.</text>
</comment>